<evidence type="ECO:0000313" key="3">
    <source>
        <dbReference type="Proteomes" id="UP000199071"/>
    </source>
</evidence>
<sequence>MSEKQATLRYFAGFVPAMAIFLGGSLGLAWLDKNVGLPDLVMIALAIVPIVALLSMFWLHWRFLQEIDEYLRQIQINALLCGAAVALAIATGWGYLEKYSDLAALPVFWLNPVFWVAYGIAAAVFTRWAGRR</sequence>
<accession>A0A1G6E3K2</accession>
<keyword evidence="1" id="KW-0812">Transmembrane</keyword>
<keyword evidence="1" id="KW-0472">Membrane</keyword>
<reference evidence="2 3" key="1">
    <citation type="submission" date="2016-10" db="EMBL/GenBank/DDBJ databases">
        <authorList>
            <person name="de Groot N.N."/>
        </authorList>
    </citation>
    <scope>NUCLEOTIDE SEQUENCE [LARGE SCALE GENOMIC DNA]</scope>
    <source>
        <strain evidence="2 3">ATCC 35022</strain>
    </source>
</reference>
<feature type="transmembrane region" description="Helical" evidence="1">
    <location>
        <begin position="108"/>
        <end position="129"/>
    </location>
</feature>
<keyword evidence="3" id="KW-1185">Reference proteome</keyword>
<dbReference type="Proteomes" id="UP000199071">
    <property type="component" value="Unassembled WGS sequence"/>
</dbReference>
<feature type="transmembrane region" description="Helical" evidence="1">
    <location>
        <begin position="76"/>
        <end position="96"/>
    </location>
</feature>
<dbReference type="OrthoDB" id="7629687at2"/>
<feature type="transmembrane region" description="Helical" evidence="1">
    <location>
        <begin position="43"/>
        <end position="64"/>
    </location>
</feature>
<protein>
    <submittedName>
        <fullName evidence="2">Uncharacterized protein</fullName>
    </submittedName>
</protein>
<dbReference type="STRING" id="665467.SAMN02982931_04063"/>
<feature type="transmembrane region" description="Helical" evidence="1">
    <location>
        <begin position="12"/>
        <end position="31"/>
    </location>
</feature>
<dbReference type="AlphaFoldDB" id="A0A1G6E3K2"/>
<organism evidence="2 3">
    <name type="scientific">Bauldia litoralis</name>
    <dbReference type="NCBI Taxonomy" id="665467"/>
    <lineage>
        <taxon>Bacteria</taxon>
        <taxon>Pseudomonadati</taxon>
        <taxon>Pseudomonadota</taxon>
        <taxon>Alphaproteobacteria</taxon>
        <taxon>Hyphomicrobiales</taxon>
        <taxon>Kaistiaceae</taxon>
        <taxon>Bauldia</taxon>
    </lineage>
</organism>
<dbReference type="EMBL" id="FMXQ01000010">
    <property type="protein sequence ID" value="SDB52029.1"/>
    <property type="molecule type" value="Genomic_DNA"/>
</dbReference>
<evidence type="ECO:0000256" key="1">
    <source>
        <dbReference type="SAM" id="Phobius"/>
    </source>
</evidence>
<dbReference type="RefSeq" id="WP_090879378.1">
    <property type="nucleotide sequence ID" value="NZ_FMXQ01000010.1"/>
</dbReference>
<name>A0A1G6E3K2_9HYPH</name>
<proteinExistence type="predicted"/>
<gene>
    <name evidence="2" type="ORF">SAMN02982931_04063</name>
</gene>
<evidence type="ECO:0000313" key="2">
    <source>
        <dbReference type="EMBL" id="SDB52029.1"/>
    </source>
</evidence>
<keyword evidence="1" id="KW-1133">Transmembrane helix</keyword>